<dbReference type="PROSITE" id="PS51819">
    <property type="entry name" value="VOC"/>
    <property type="match status" value="1"/>
</dbReference>
<evidence type="ECO:0000313" key="3">
    <source>
        <dbReference type="Proteomes" id="UP000315700"/>
    </source>
</evidence>
<dbReference type="SUPFAM" id="SSF54593">
    <property type="entry name" value="Glyoxalase/Bleomycin resistance protein/Dihydroxybiphenyl dioxygenase"/>
    <property type="match status" value="1"/>
</dbReference>
<dbReference type="Pfam" id="PF22677">
    <property type="entry name" value="Ble-like_N"/>
    <property type="match status" value="1"/>
</dbReference>
<dbReference type="PANTHER" id="PTHR36503:SF2">
    <property type="entry name" value="BLR2408 PROTEIN"/>
    <property type="match status" value="1"/>
</dbReference>
<gene>
    <name evidence="2" type="ORF">Pan44_05090</name>
</gene>
<protein>
    <submittedName>
        <fullName evidence="2">Glyoxalase-like domain protein</fullName>
    </submittedName>
</protein>
<dbReference type="InterPro" id="IPR053863">
    <property type="entry name" value="Glyoxy/Ble-like_N"/>
</dbReference>
<dbReference type="Gene3D" id="3.10.180.10">
    <property type="entry name" value="2,3-Dihydroxybiphenyl 1,2-Dioxygenase, domain 1"/>
    <property type="match status" value="1"/>
</dbReference>
<dbReference type="Proteomes" id="UP000315700">
    <property type="component" value="Chromosome"/>
</dbReference>
<evidence type="ECO:0000259" key="1">
    <source>
        <dbReference type="PROSITE" id="PS51819"/>
    </source>
</evidence>
<proteinExistence type="predicted"/>
<sequence length="163" mass="18018">MGDRRKQLRGLNVSVARTTEQQFTLQKGSNVMTNKKIFVNIAVKDLKRANAFFTALGYAFNPQFSDENATCMIVSDDIFVMLLADKYFQTFTPKAVGDSTKTTAAIICLQCESREDVDAIVKKAVAAGGSTYNEAKDHGFMYQHGFMDPDGHIWELVAMAAQG</sequence>
<dbReference type="InterPro" id="IPR029068">
    <property type="entry name" value="Glyas_Bleomycin-R_OHBP_Dase"/>
</dbReference>
<organism evidence="2 3">
    <name type="scientific">Caulifigura coniformis</name>
    <dbReference type="NCBI Taxonomy" id="2527983"/>
    <lineage>
        <taxon>Bacteria</taxon>
        <taxon>Pseudomonadati</taxon>
        <taxon>Planctomycetota</taxon>
        <taxon>Planctomycetia</taxon>
        <taxon>Planctomycetales</taxon>
        <taxon>Planctomycetaceae</taxon>
        <taxon>Caulifigura</taxon>
    </lineage>
</organism>
<dbReference type="InterPro" id="IPR037523">
    <property type="entry name" value="VOC_core"/>
</dbReference>
<accession>A0A517S8P3</accession>
<evidence type="ECO:0000313" key="2">
    <source>
        <dbReference type="EMBL" id="QDT52497.1"/>
    </source>
</evidence>
<dbReference type="EMBL" id="CP036271">
    <property type="protein sequence ID" value="QDT52497.1"/>
    <property type="molecule type" value="Genomic_DNA"/>
</dbReference>
<name>A0A517S8P3_9PLAN</name>
<dbReference type="InParanoid" id="A0A517S8P3"/>
<dbReference type="PANTHER" id="PTHR36503">
    <property type="entry name" value="BLR2520 PROTEIN"/>
    <property type="match status" value="1"/>
</dbReference>
<keyword evidence="3" id="KW-1185">Reference proteome</keyword>
<reference evidence="2 3" key="1">
    <citation type="submission" date="2019-02" db="EMBL/GenBank/DDBJ databases">
        <title>Deep-cultivation of Planctomycetes and their phenomic and genomic characterization uncovers novel biology.</title>
        <authorList>
            <person name="Wiegand S."/>
            <person name="Jogler M."/>
            <person name="Boedeker C."/>
            <person name="Pinto D."/>
            <person name="Vollmers J."/>
            <person name="Rivas-Marin E."/>
            <person name="Kohn T."/>
            <person name="Peeters S.H."/>
            <person name="Heuer A."/>
            <person name="Rast P."/>
            <person name="Oberbeckmann S."/>
            <person name="Bunk B."/>
            <person name="Jeske O."/>
            <person name="Meyerdierks A."/>
            <person name="Storesund J.E."/>
            <person name="Kallscheuer N."/>
            <person name="Luecker S."/>
            <person name="Lage O.M."/>
            <person name="Pohl T."/>
            <person name="Merkel B.J."/>
            <person name="Hornburger P."/>
            <person name="Mueller R.-W."/>
            <person name="Bruemmer F."/>
            <person name="Labrenz M."/>
            <person name="Spormann A.M."/>
            <person name="Op den Camp H."/>
            <person name="Overmann J."/>
            <person name="Amann R."/>
            <person name="Jetten M.S.M."/>
            <person name="Mascher T."/>
            <person name="Medema M.H."/>
            <person name="Devos D.P."/>
            <person name="Kaster A.-K."/>
            <person name="Ovreas L."/>
            <person name="Rohde M."/>
            <person name="Galperin M.Y."/>
            <person name="Jogler C."/>
        </authorList>
    </citation>
    <scope>NUCLEOTIDE SEQUENCE [LARGE SCALE GENOMIC DNA]</scope>
    <source>
        <strain evidence="2 3">Pan44</strain>
    </source>
</reference>
<feature type="domain" description="VOC" evidence="1">
    <location>
        <begin position="35"/>
        <end position="159"/>
    </location>
</feature>
<dbReference type="AlphaFoldDB" id="A0A517S8P3"/>
<dbReference type="KEGG" id="ccos:Pan44_05090"/>